<evidence type="ECO:0000313" key="3">
    <source>
        <dbReference type="Proteomes" id="UP000285882"/>
    </source>
</evidence>
<protein>
    <submittedName>
        <fullName evidence="2">Rubrerythrin</fullName>
    </submittedName>
</protein>
<dbReference type="InterPro" id="IPR003251">
    <property type="entry name" value="Rr_diiron-bd_dom"/>
</dbReference>
<evidence type="ECO:0000313" key="2">
    <source>
        <dbReference type="EMBL" id="QAA21483.1"/>
    </source>
</evidence>
<keyword evidence="3" id="KW-1185">Reference proteome</keyword>
<dbReference type="EMBL" id="CP025688">
    <property type="protein sequence ID" value="QAA21483.1"/>
    <property type="molecule type" value="Genomic_DNA"/>
</dbReference>
<dbReference type="Proteomes" id="UP000285882">
    <property type="component" value="Chromosome"/>
</dbReference>
<evidence type="ECO:0000259" key="1">
    <source>
        <dbReference type="Pfam" id="PF02915"/>
    </source>
</evidence>
<dbReference type="InterPro" id="IPR009078">
    <property type="entry name" value="Ferritin-like_SF"/>
</dbReference>
<dbReference type="Pfam" id="PF02915">
    <property type="entry name" value="Rubrerythrin"/>
    <property type="match status" value="1"/>
</dbReference>
<gene>
    <name evidence="2" type="ORF">C0674_01935</name>
</gene>
<proteinExistence type="predicted"/>
<sequence length="148" mass="17065">MYYDNLDDRQQMEQNPAAPFVDAILNAIKGEATAIDFYGRLVEAAPNAAMRDRILSIRRDEQDHFHLFNQLYEQLTGMQASVSITPVSFGSFSNGLRIAYDNELKDYETYRNLYLNTQDVTIRNILLRAFTDEIKHAIRFGFMTVSLV</sequence>
<dbReference type="CDD" id="cd00657">
    <property type="entry name" value="Ferritin_like"/>
    <property type="match status" value="1"/>
</dbReference>
<dbReference type="RefSeq" id="WP_128166004.1">
    <property type="nucleotide sequence ID" value="NZ_CP025688.1"/>
</dbReference>
<dbReference type="SUPFAM" id="SSF47240">
    <property type="entry name" value="Ferritin-like"/>
    <property type="match status" value="1"/>
</dbReference>
<accession>A0ABX5Q4B4</accession>
<feature type="domain" description="Rubrerythrin diiron-binding" evidence="1">
    <location>
        <begin position="24"/>
        <end position="140"/>
    </location>
</feature>
<dbReference type="Gene3D" id="6.10.140.1960">
    <property type="match status" value="1"/>
</dbReference>
<name>A0ABX5Q4B4_9BACL</name>
<organism evidence="2 3">
    <name type="scientific">Sporolactobacillus terrae</name>
    <dbReference type="NCBI Taxonomy" id="269673"/>
    <lineage>
        <taxon>Bacteria</taxon>
        <taxon>Bacillati</taxon>
        <taxon>Bacillota</taxon>
        <taxon>Bacilli</taxon>
        <taxon>Bacillales</taxon>
        <taxon>Sporolactobacillaceae</taxon>
        <taxon>Sporolactobacillus</taxon>
    </lineage>
</organism>
<reference evidence="2 3" key="1">
    <citation type="submission" date="2018-01" db="EMBL/GenBank/DDBJ databases">
        <title>Complete genome sequencing of Sporolactobacillus terrae DLG3.</title>
        <authorList>
            <person name="Nam Y.-D."/>
            <person name="Kang J."/>
            <person name="Chung W.-H."/>
        </authorList>
    </citation>
    <scope>NUCLEOTIDE SEQUENCE [LARGE SCALE GENOMIC DNA]</scope>
    <source>
        <strain evidence="2 3">DLG3</strain>
    </source>
</reference>